<proteinExistence type="predicted"/>
<dbReference type="AlphaFoldDB" id="A0A0E9UAL0"/>
<evidence type="ECO:0000313" key="1">
    <source>
        <dbReference type="EMBL" id="JAH61998.1"/>
    </source>
</evidence>
<organism evidence="1">
    <name type="scientific">Anguilla anguilla</name>
    <name type="common">European freshwater eel</name>
    <name type="synonym">Muraena anguilla</name>
    <dbReference type="NCBI Taxonomy" id="7936"/>
    <lineage>
        <taxon>Eukaryota</taxon>
        <taxon>Metazoa</taxon>
        <taxon>Chordata</taxon>
        <taxon>Craniata</taxon>
        <taxon>Vertebrata</taxon>
        <taxon>Euteleostomi</taxon>
        <taxon>Actinopterygii</taxon>
        <taxon>Neopterygii</taxon>
        <taxon>Teleostei</taxon>
        <taxon>Anguilliformes</taxon>
        <taxon>Anguillidae</taxon>
        <taxon>Anguilla</taxon>
    </lineage>
</organism>
<name>A0A0E9UAL0_ANGAN</name>
<reference evidence="1" key="1">
    <citation type="submission" date="2014-11" db="EMBL/GenBank/DDBJ databases">
        <authorList>
            <person name="Amaro Gonzalez C."/>
        </authorList>
    </citation>
    <scope>NUCLEOTIDE SEQUENCE</scope>
</reference>
<protein>
    <submittedName>
        <fullName evidence="1">Uncharacterized protein</fullName>
    </submittedName>
</protein>
<dbReference type="EMBL" id="GBXM01046579">
    <property type="protein sequence ID" value="JAH61998.1"/>
    <property type="molecule type" value="Transcribed_RNA"/>
</dbReference>
<reference evidence="1" key="2">
    <citation type="journal article" date="2015" name="Fish Shellfish Immunol.">
        <title>Early steps in the European eel (Anguilla anguilla)-Vibrio vulnificus interaction in the gills: Role of the RtxA13 toxin.</title>
        <authorList>
            <person name="Callol A."/>
            <person name="Pajuelo D."/>
            <person name="Ebbesson L."/>
            <person name="Teles M."/>
            <person name="MacKenzie S."/>
            <person name="Amaro C."/>
        </authorList>
    </citation>
    <scope>NUCLEOTIDE SEQUENCE</scope>
</reference>
<sequence length="35" mass="4150">MKNRACREPERYKIAIYNKHITLANDSAIAVWILF</sequence>
<accession>A0A0E9UAL0</accession>